<gene>
    <name evidence="2" type="ORF">SAMN04488122_3199</name>
</gene>
<proteinExistence type="predicted"/>
<name>A0A1I0RQC6_9BACT</name>
<organism evidence="2 3">
    <name type="scientific">Chitinophaga arvensicola</name>
    <dbReference type="NCBI Taxonomy" id="29529"/>
    <lineage>
        <taxon>Bacteria</taxon>
        <taxon>Pseudomonadati</taxon>
        <taxon>Bacteroidota</taxon>
        <taxon>Chitinophagia</taxon>
        <taxon>Chitinophagales</taxon>
        <taxon>Chitinophagaceae</taxon>
        <taxon>Chitinophaga</taxon>
    </lineage>
</organism>
<dbReference type="PANTHER" id="PTHR34219">
    <property type="entry name" value="IRON-REGULATED INNER MEMBRANE PROTEIN-RELATED"/>
    <property type="match status" value="1"/>
</dbReference>
<protein>
    <submittedName>
        <fullName evidence="2">Uncharacterized iron-regulated membrane protein</fullName>
    </submittedName>
</protein>
<sequence length="380" mass="42486">MSLKKINAWLHLWLGLVSGLIVFFVAITGCILVFEDDIKLLTRPYLHAEVPANMPLLPPSVLAAAAEKQMPGLKATNIRYIGPGKTAEVSFRSDSIVYVHPYTAQVTAIADHEDFFHEITEGHTSLWLPPKAGHMVVTYATLIFTVLLITGMVLWWPKKWNRHNIRNAFTILWTGKFKRVNYDLHNVLGFYTIPVTLIIAYSGLFMGLGWVAKSAYWLASGGKSMPTYYEPPSDTTLKATAGVLTIVDQVWEKSIRELSSPFSEAIIIGIPDEKNESIYVYTNTDGPRYQVHYFDQANGALLKGTGTDVTPYSKANGGDQLRRLNYSLHVGSIWGLPSKLIYFLASFVAASLPVTGFYIWWGKKKKKKTPPQKKTQAVTI</sequence>
<dbReference type="PROSITE" id="PS51257">
    <property type="entry name" value="PROKAR_LIPOPROTEIN"/>
    <property type="match status" value="1"/>
</dbReference>
<keyword evidence="1" id="KW-0812">Transmembrane</keyword>
<feature type="transmembrane region" description="Helical" evidence="1">
    <location>
        <begin position="188"/>
        <end position="212"/>
    </location>
</feature>
<dbReference type="OrthoDB" id="111691at2"/>
<evidence type="ECO:0000256" key="1">
    <source>
        <dbReference type="SAM" id="Phobius"/>
    </source>
</evidence>
<feature type="transmembrane region" description="Helical" evidence="1">
    <location>
        <begin position="12"/>
        <end position="34"/>
    </location>
</feature>
<dbReference type="InterPro" id="IPR005625">
    <property type="entry name" value="PepSY-ass_TM"/>
</dbReference>
<feature type="transmembrane region" description="Helical" evidence="1">
    <location>
        <begin position="340"/>
        <end position="361"/>
    </location>
</feature>
<keyword evidence="1" id="KW-0472">Membrane</keyword>
<feature type="transmembrane region" description="Helical" evidence="1">
    <location>
        <begin position="136"/>
        <end position="156"/>
    </location>
</feature>
<accession>A0A1I0RQC6</accession>
<keyword evidence="1" id="KW-1133">Transmembrane helix</keyword>
<dbReference type="RefSeq" id="WP_089896343.1">
    <property type="nucleotide sequence ID" value="NZ_FOJG01000001.1"/>
</dbReference>
<dbReference type="Proteomes" id="UP000199310">
    <property type="component" value="Unassembled WGS sequence"/>
</dbReference>
<dbReference type="STRING" id="29529.SAMN04488122_3199"/>
<reference evidence="3" key="1">
    <citation type="submission" date="2016-10" db="EMBL/GenBank/DDBJ databases">
        <authorList>
            <person name="Varghese N."/>
            <person name="Submissions S."/>
        </authorList>
    </citation>
    <scope>NUCLEOTIDE SEQUENCE [LARGE SCALE GENOMIC DNA]</scope>
    <source>
        <strain evidence="3">DSM 3695</strain>
    </source>
</reference>
<dbReference type="AlphaFoldDB" id="A0A1I0RQC6"/>
<evidence type="ECO:0000313" key="3">
    <source>
        <dbReference type="Proteomes" id="UP000199310"/>
    </source>
</evidence>
<dbReference type="PANTHER" id="PTHR34219:SF3">
    <property type="entry name" value="BLL7967 PROTEIN"/>
    <property type="match status" value="1"/>
</dbReference>
<dbReference type="Pfam" id="PF03929">
    <property type="entry name" value="PepSY_TM"/>
    <property type="match status" value="1"/>
</dbReference>
<dbReference type="EMBL" id="FOJG01000001">
    <property type="protein sequence ID" value="SEW43299.1"/>
    <property type="molecule type" value="Genomic_DNA"/>
</dbReference>
<evidence type="ECO:0000313" key="2">
    <source>
        <dbReference type="EMBL" id="SEW43299.1"/>
    </source>
</evidence>
<keyword evidence="3" id="KW-1185">Reference proteome</keyword>